<evidence type="ECO:0000259" key="6">
    <source>
        <dbReference type="PROSITE" id="PS50977"/>
    </source>
</evidence>
<dbReference type="SUPFAM" id="SSF46689">
    <property type="entry name" value="Homeodomain-like"/>
    <property type="match status" value="1"/>
</dbReference>
<dbReference type="PROSITE" id="PS50977">
    <property type="entry name" value="HTH_TETR_2"/>
    <property type="match status" value="1"/>
</dbReference>
<keyword evidence="3 5" id="KW-0238">DNA-binding</keyword>
<name>A0ABW7QDU0_9MICO</name>
<evidence type="ECO:0000256" key="1">
    <source>
        <dbReference type="ARBA" id="ARBA00022491"/>
    </source>
</evidence>
<evidence type="ECO:0000256" key="2">
    <source>
        <dbReference type="ARBA" id="ARBA00023015"/>
    </source>
</evidence>
<sequence length="223" mass="24290">MAGRRGPYAKSAARRDAILDAAEEVFSTTAYHCSSVTDIARRAGLTTAMVWYYFPSKGDLFAAVLKRRDDLAFRLSPRDPDDPLHELQGFVDFAVQTLPFPGVIAPQGITTSRPAPQDDAARVYCVERYALMRQRLTEILDRCHARGLLCPGIEPTRSARAIVAMMDGLQIQSLTDPDSVDVVDDLDNYLAALFVPGAWGYEAARELGAMKGRGAAGLDPASP</sequence>
<evidence type="ECO:0000313" key="8">
    <source>
        <dbReference type="Proteomes" id="UP001610861"/>
    </source>
</evidence>
<dbReference type="SUPFAM" id="SSF48498">
    <property type="entry name" value="Tetracyclin repressor-like, C-terminal domain"/>
    <property type="match status" value="1"/>
</dbReference>
<dbReference type="PANTHER" id="PTHR30055">
    <property type="entry name" value="HTH-TYPE TRANSCRIPTIONAL REGULATOR RUTR"/>
    <property type="match status" value="1"/>
</dbReference>
<protein>
    <submittedName>
        <fullName evidence="7">TetR/AcrR family transcriptional regulator</fullName>
    </submittedName>
</protein>
<dbReference type="Proteomes" id="UP001610861">
    <property type="component" value="Unassembled WGS sequence"/>
</dbReference>
<dbReference type="PANTHER" id="PTHR30055:SF234">
    <property type="entry name" value="HTH-TYPE TRANSCRIPTIONAL REGULATOR BETI"/>
    <property type="match status" value="1"/>
</dbReference>
<dbReference type="InterPro" id="IPR036271">
    <property type="entry name" value="Tet_transcr_reg_TetR-rel_C_sf"/>
</dbReference>
<evidence type="ECO:0000313" key="7">
    <source>
        <dbReference type="EMBL" id="MFH8253073.1"/>
    </source>
</evidence>
<dbReference type="InterPro" id="IPR050109">
    <property type="entry name" value="HTH-type_TetR-like_transc_reg"/>
</dbReference>
<dbReference type="InterPro" id="IPR009057">
    <property type="entry name" value="Homeodomain-like_sf"/>
</dbReference>
<keyword evidence="2" id="KW-0805">Transcription regulation</keyword>
<evidence type="ECO:0000256" key="3">
    <source>
        <dbReference type="ARBA" id="ARBA00023125"/>
    </source>
</evidence>
<reference evidence="7 8" key="1">
    <citation type="submission" date="2024-09" db="EMBL/GenBank/DDBJ databases">
        <authorList>
            <person name="Pan X."/>
        </authorList>
    </citation>
    <scope>NUCLEOTIDE SEQUENCE [LARGE SCALE GENOMIC DNA]</scope>
    <source>
        <strain evidence="7 8">B2969</strain>
    </source>
</reference>
<dbReference type="Pfam" id="PF13977">
    <property type="entry name" value="TetR_C_6"/>
    <property type="match status" value="1"/>
</dbReference>
<dbReference type="PRINTS" id="PR00455">
    <property type="entry name" value="HTHTETR"/>
</dbReference>
<dbReference type="RefSeq" id="WP_397558522.1">
    <property type="nucleotide sequence ID" value="NZ_JBIQWL010000015.1"/>
</dbReference>
<proteinExistence type="predicted"/>
<keyword evidence="1" id="KW-0678">Repressor</keyword>
<dbReference type="InterPro" id="IPR001647">
    <property type="entry name" value="HTH_TetR"/>
</dbReference>
<comment type="caution">
    <text evidence="7">The sequence shown here is derived from an EMBL/GenBank/DDBJ whole genome shotgun (WGS) entry which is preliminary data.</text>
</comment>
<organism evidence="7 8">
    <name type="scientific">Microbacterium alkaliflavum</name>
    <dbReference type="NCBI Taxonomy" id="3248839"/>
    <lineage>
        <taxon>Bacteria</taxon>
        <taxon>Bacillati</taxon>
        <taxon>Actinomycetota</taxon>
        <taxon>Actinomycetes</taxon>
        <taxon>Micrococcales</taxon>
        <taxon>Microbacteriaceae</taxon>
        <taxon>Microbacterium</taxon>
    </lineage>
</organism>
<feature type="DNA-binding region" description="H-T-H motif" evidence="5">
    <location>
        <begin position="35"/>
        <end position="54"/>
    </location>
</feature>
<accession>A0ABW7QDU0</accession>
<gene>
    <name evidence="7" type="ORF">ACH3VR_22085</name>
</gene>
<dbReference type="InterPro" id="IPR039538">
    <property type="entry name" value="BetI_C"/>
</dbReference>
<keyword evidence="8" id="KW-1185">Reference proteome</keyword>
<evidence type="ECO:0000256" key="5">
    <source>
        <dbReference type="PROSITE-ProRule" id="PRU00335"/>
    </source>
</evidence>
<dbReference type="EMBL" id="JBIQWL010000015">
    <property type="protein sequence ID" value="MFH8253073.1"/>
    <property type="molecule type" value="Genomic_DNA"/>
</dbReference>
<evidence type="ECO:0000256" key="4">
    <source>
        <dbReference type="ARBA" id="ARBA00023163"/>
    </source>
</evidence>
<feature type="domain" description="HTH tetR-type" evidence="6">
    <location>
        <begin position="12"/>
        <end position="72"/>
    </location>
</feature>
<dbReference type="Gene3D" id="1.10.357.10">
    <property type="entry name" value="Tetracycline Repressor, domain 2"/>
    <property type="match status" value="1"/>
</dbReference>
<keyword evidence="4" id="KW-0804">Transcription</keyword>
<dbReference type="Pfam" id="PF00440">
    <property type="entry name" value="TetR_N"/>
    <property type="match status" value="1"/>
</dbReference>